<organism evidence="1 2">
    <name type="scientific">Cellulomonas fengjieae</name>
    <dbReference type="NCBI Taxonomy" id="2819978"/>
    <lineage>
        <taxon>Bacteria</taxon>
        <taxon>Bacillati</taxon>
        <taxon>Actinomycetota</taxon>
        <taxon>Actinomycetes</taxon>
        <taxon>Micrococcales</taxon>
        <taxon>Cellulomonadaceae</taxon>
        <taxon>Cellulomonas</taxon>
    </lineage>
</organism>
<name>A0ABS3SI52_9CELL</name>
<evidence type="ECO:0000313" key="2">
    <source>
        <dbReference type="Proteomes" id="UP000678317"/>
    </source>
</evidence>
<protein>
    <submittedName>
        <fullName evidence="1">AAA family ATPase</fullName>
    </submittedName>
</protein>
<proteinExistence type="predicted"/>
<comment type="caution">
    <text evidence="1">The sequence shown here is derived from an EMBL/GenBank/DDBJ whole genome shotgun (WGS) entry which is preliminary data.</text>
</comment>
<dbReference type="SUPFAM" id="SSF52540">
    <property type="entry name" value="P-loop containing nucleoside triphosphate hydrolases"/>
    <property type="match status" value="1"/>
</dbReference>
<keyword evidence="2" id="KW-1185">Reference proteome</keyword>
<accession>A0ABS3SI52</accession>
<sequence length="186" mass="20036">MPLLVLLHGAPASGKSTLARRWADGRPLALVLDVDVVRSLLGAWQDDPASAGVAARDLALAMARTHLTGGRDVIVPQFLRRTGFADDLASLASEVGAAFVEVELEVGVEMAQRRFDRRSADLGDVAVHGPLWAPMAEVVAAHRELLATRPRVVVVEQVEGDLDETTRRLADAVERVHRDDSNLADP</sequence>
<evidence type="ECO:0000313" key="1">
    <source>
        <dbReference type="EMBL" id="MBO3085425.1"/>
    </source>
</evidence>
<dbReference type="EMBL" id="JAGFBM010000006">
    <property type="protein sequence ID" value="MBO3085425.1"/>
    <property type="molecule type" value="Genomic_DNA"/>
</dbReference>
<dbReference type="Pfam" id="PF13671">
    <property type="entry name" value="AAA_33"/>
    <property type="match status" value="1"/>
</dbReference>
<reference evidence="1 2" key="1">
    <citation type="submission" date="2021-03" db="EMBL/GenBank/DDBJ databases">
        <title>novel species in genus Cellulomonas.</title>
        <authorList>
            <person name="Zhang G."/>
        </authorList>
    </citation>
    <scope>NUCLEOTIDE SEQUENCE [LARGE SCALE GENOMIC DNA]</scope>
    <source>
        <strain evidence="2">zg-ZUI188</strain>
    </source>
</reference>
<dbReference type="Gene3D" id="3.40.50.300">
    <property type="entry name" value="P-loop containing nucleotide triphosphate hydrolases"/>
    <property type="match status" value="1"/>
</dbReference>
<gene>
    <name evidence="1" type="ORF">J4035_12325</name>
</gene>
<dbReference type="InterPro" id="IPR027417">
    <property type="entry name" value="P-loop_NTPase"/>
</dbReference>
<dbReference type="RefSeq" id="WP_208289810.1">
    <property type="nucleotide sequence ID" value="NZ_CP074404.1"/>
</dbReference>
<dbReference type="Proteomes" id="UP000678317">
    <property type="component" value="Unassembled WGS sequence"/>
</dbReference>
<dbReference type="PANTHER" id="PTHR37807">
    <property type="entry name" value="OS07G0160300 PROTEIN"/>
    <property type="match status" value="1"/>
</dbReference>
<dbReference type="PANTHER" id="PTHR37807:SF3">
    <property type="entry name" value="OS07G0160300 PROTEIN"/>
    <property type="match status" value="1"/>
</dbReference>